<protein>
    <submittedName>
        <fullName evidence="4">Uncharacterized protein</fullName>
    </submittedName>
</protein>
<feature type="compositionally biased region" description="Low complexity" evidence="3">
    <location>
        <begin position="331"/>
        <end position="343"/>
    </location>
</feature>
<dbReference type="Proteomes" id="UP001444661">
    <property type="component" value="Unassembled WGS sequence"/>
</dbReference>
<comment type="caution">
    <text evidence="4">The sequence shown here is derived from an EMBL/GenBank/DDBJ whole genome shotgun (WGS) entry which is preliminary data.</text>
</comment>
<feature type="region of interest" description="Disordered" evidence="3">
    <location>
        <begin position="1"/>
        <end position="25"/>
    </location>
</feature>
<reference evidence="4 5" key="1">
    <citation type="submission" date="2023-01" db="EMBL/GenBank/DDBJ databases">
        <title>Analysis of 21 Apiospora genomes using comparative genomics revels a genus with tremendous synthesis potential of carbohydrate active enzymes and secondary metabolites.</title>
        <authorList>
            <person name="Sorensen T."/>
        </authorList>
    </citation>
    <scope>NUCLEOTIDE SEQUENCE [LARGE SCALE GENOMIC DNA]</scope>
    <source>
        <strain evidence="4 5">CBS 33761</strain>
    </source>
</reference>
<name>A0ABR1S1M9_9PEZI</name>
<sequence>MAEGAYDDELPPPPPQLSQASSHFPLEPISGSTLYDVEVARREQLHRRGTLATGCGEIDGQVLGGRGFERGSVVGISAEHMDTGLLIGLQTIAHSLLASLGDPGQGIATSTGQQQPPLLRAVVITTLPAPTILPHLRDVIKVQARLKLGGPRSRPDVVDAITRQCLERISVSRVFDVEGLWEVLSELESTAAAVEDERPTKPTTLQKDEEEAEAELDTVTVPAPDETNLPASSQRPPPSSPSPPPVTKLPPLRMRTEIQDSEEEDELLSSSPLSSLPSTPSLSPETMEELVAPLPSPPPAVAPNRQPSSPPLAPPKTMGEPNIAPSPPATSLSRQQSPSPLLSPKEEEQKHTSSPGLPDIILITHTSSLFSAVFTARDKTSAHTSLQLLSSHLRYLSRSAGPLIILLNITSSSTAQSTTNPVQAPRRPESEQPRPLDPTLRSIFNPPPPSHLGYAAATAHALSRKNKPAFGQTFTQFLDLHLLCTKVPRSRDDAEVLFSSTSATGRHQRPVHYAWVVETLVDEIGAWEWADDAPVDDKKDSKGEKTTKGEKWKMIDREQRWGAVEIRNAGCQVADAFDTTRNNVRPNAEPIRLAAGFGGRRV</sequence>
<gene>
    <name evidence="4" type="ORF">PG993_012158</name>
</gene>
<evidence type="ECO:0000313" key="5">
    <source>
        <dbReference type="Proteomes" id="UP001444661"/>
    </source>
</evidence>
<organism evidence="4 5">
    <name type="scientific">Apiospora rasikravindrae</name>
    <dbReference type="NCBI Taxonomy" id="990691"/>
    <lineage>
        <taxon>Eukaryota</taxon>
        <taxon>Fungi</taxon>
        <taxon>Dikarya</taxon>
        <taxon>Ascomycota</taxon>
        <taxon>Pezizomycotina</taxon>
        <taxon>Sordariomycetes</taxon>
        <taxon>Xylariomycetidae</taxon>
        <taxon>Amphisphaeriales</taxon>
        <taxon>Apiosporaceae</taxon>
        <taxon>Apiospora</taxon>
    </lineage>
</organism>
<evidence type="ECO:0000256" key="3">
    <source>
        <dbReference type="SAM" id="MobiDB-lite"/>
    </source>
</evidence>
<dbReference type="PANTHER" id="PTHR46457">
    <property type="entry name" value="DNA REPAIR PROTEIN RAD51 HOMOLOG 4"/>
    <property type="match status" value="1"/>
</dbReference>
<dbReference type="InterPro" id="IPR051988">
    <property type="entry name" value="HRR_RAD51_Paralog"/>
</dbReference>
<feature type="compositionally biased region" description="Pro residues" evidence="3">
    <location>
        <begin position="235"/>
        <end position="248"/>
    </location>
</feature>
<evidence type="ECO:0000313" key="4">
    <source>
        <dbReference type="EMBL" id="KAK8024092.1"/>
    </source>
</evidence>
<feature type="compositionally biased region" description="Low complexity" evidence="3">
    <location>
        <begin position="268"/>
        <end position="293"/>
    </location>
</feature>
<feature type="region of interest" description="Disordered" evidence="3">
    <location>
        <begin position="414"/>
        <end position="437"/>
    </location>
</feature>
<comment type="subcellular location">
    <subcellularLocation>
        <location evidence="1">Nucleus</location>
    </subcellularLocation>
</comment>
<feature type="compositionally biased region" description="Acidic residues" evidence="3">
    <location>
        <begin position="1"/>
        <end position="10"/>
    </location>
</feature>
<keyword evidence="5" id="KW-1185">Reference proteome</keyword>
<keyword evidence="2" id="KW-0539">Nucleus</keyword>
<accession>A0ABR1S1M9</accession>
<evidence type="ECO:0000256" key="2">
    <source>
        <dbReference type="ARBA" id="ARBA00023242"/>
    </source>
</evidence>
<evidence type="ECO:0000256" key="1">
    <source>
        <dbReference type="ARBA" id="ARBA00004123"/>
    </source>
</evidence>
<feature type="region of interest" description="Disordered" evidence="3">
    <location>
        <begin position="191"/>
        <end position="359"/>
    </location>
</feature>
<dbReference type="EMBL" id="JAQQWK010000011">
    <property type="protein sequence ID" value="KAK8024092.1"/>
    <property type="molecule type" value="Genomic_DNA"/>
</dbReference>
<proteinExistence type="predicted"/>
<dbReference type="PANTHER" id="PTHR46457:SF1">
    <property type="entry name" value="DNA REPAIR PROTEIN RAD51 HOMOLOG 4"/>
    <property type="match status" value="1"/>
</dbReference>